<dbReference type="SUPFAM" id="SSF46785">
    <property type="entry name" value="Winged helix' DNA-binding domain"/>
    <property type="match status" value="2"/>
</dbReference>
<dbReference type="InterPro" id="IPR036390">
    <property type="entry name" value="WH_DNA-bd_sf"/>
</dbReference>
<dbReference type="Proteomes" id="UP000199334">
    <property type="component" value="Unassembled WGS sequence"/>
</dbReference>
<protein>
    <recommendedName>
        <fullName evidence="3">DUF1670 domain-containing protein</fullName>
    </recommendedName>
</protein>
<dbReference type="RefSeq" id="WP_093857201.1">
    <property type="nucleotide sequence ID" value="NZ_BJVZ01000004.1"/>
</dbReference>
<name>A0A1H0DAS8_9BACI</name>
<gene>
    <name evidence="1" type="ORF">SAMN05216498_2791</name>
</gene>
<reference evidence="1 2" key="1">
    <citation type="submission" date="2016-10" db="EMBL/GenBank/DDBJ databases">
        <authorList>
            <person name="de Groot N.N."/>
        </authorList>
    </citation>
    <scope>NUCLEOTIDE SEQUENCE [LARGE SCALE GENOMIC DNA]</scope>
    <source>
        <strain evidence="1 2">CGMCC 1.3442</strain>
    </source>
</reference>
<evidence type="ECO:0000313" key="2">
    <source>
        <dbReference type="Proteomes" id="UP000199334"/>
    </source>
</evidence>
<dbReference type="EMBL" id="FNIG01000007">
    <property type="protein sequence ID" value="SDN67225.1"/>
    <property type="molecule type" value="Genomic_DNA"/>
</dbReference>
<dbReference type="Pfam" id="PF07900">
    <property type="entry name" value="DUF1670"/>
    <property type="match status" value="2"/>
</dbReference>
<dbReference type="STRING" id="237069.SAMN05216498_2791"/>
<proteinExistence type="predicted"/>
<evidence type="ECO:0000313" key="1">
    <source>
        <dbReference type="EMBL" id="SDN67225.1"/>
    </source>
</evidence>
<dbReference type="InterPro" id="IPR036388">
    <property type="entry name" value="WH-like_DNA-bd_sf"/>
</dbReference>
<dbReference type="Gene3D" id="1.10.10.10">
    <property type="entry name" value="Winged helix-like DNA-binding domain superfamily/Winged helix DNA-binding domain"/>
    <property type="match status" value="1"/>
</dbReference>
<dbReference type="InterPro" id="IPR012872">
    <property type="entry name" value="DUF1670"/>
</dbReference>
<evidence type="ECO:0008006" key="3">
    <source>
        <dbReference type="Google" id="ProtNLM"/>
    </source>
</evidence>
<keyword evidence="2" id="KW-1185">Reference proteome</keyword>
<accession>A0A1H0DAS8</accession>
<dbReference type="OrthoDB" id="2112277at2"/>
<dbReference type="AlphaFoldDB" id="A0A1H0DAS8"/>
<organism evidence="1 2">
    <name type="scientific">Tenuibacillus multivorans</name>
    <dbReference type="NCBI Taxonomy" id="237069"/>
    <lineage>
        <taxon>Bacteria</taxon>
        <taxon>Bacillati</taxon>
        <taxon>Bacillota</taxon>
        <taxon>Bacilli</taxon>
        <taxon>Bacillales</taxon>
        <taxon>Bacillaceae</taxon>
        <taxon>Tenuibacillus</taxon>
    </lineage>
</organism>
<sequence>MEKAVQVRLEAKSRDSQLFESFVHQFEFSPKTAEAIIETVKETYELHRFDPDMDGEPGKIKKQVISINAKHCPQLRELPMVTVTLTLDQFMEDQEVRRQFGSRGLRHTRFCRLTDEAIDQGGVLTQEDLADLLEVDVRTIRRDIKHLTQKNIRVQTRGAYHDIGPTLSHKVWIVGLYLQYKTYSEIARKTKHSTTSIKRYIKDFGRVVMCVKKELSVAETAHIAGISERITSEYLDLFHDYNTLEYADRIEDIITRSNPSSPLDKGKKGGYTIMKNNQTKESGITKRTFRSALIEMLESEYKLIGSHKVIELIADDICQLRDEFYPKSHETSFGNLTWVTTSCENEKPKLGQRIEDYKAQRIDLPLINEEDLKLVNGKSAIRDQVKIVRLINSAFEQGGLLTLEEIGLMINRSTMTVSKRIQEYQEEHQVILPIKGNQLDIGPGVTHKRIIIELYEKQVAPPDIAKRPHHSLEAVNRYIKDYEKVKFLVRRGIDTDDIVHLTGRGKKVIKQYMEILNRHYPALFEDKCPEQTDE</sequence>